<evidence type="ECO:0000256" key="2">
    <source>
        <dbReference type="ARBA" id="ARBA00022692"/>
    </source>
</evidence>
<name>A0A8J7J0T7_9BACT</name>
<gene>
    <name evidence="6" type="ORF">JFN93_05105</name>
</gene>
<keyword evidence="4 5" id="KW-0472">Membrane</keyword>
<keyword evidence="2 5" id="KW-0812">Transmembrane</keyword>
<feature type="transmembrane region" description="Helical" evidence="5">
    <location>
        <begin position="378"/>
        <end position="399"/>
    </location>
</feature>
<dbReference type="AlphaFoldDB" id="A0A8J7J0T7"/>
<feature type="transmembrane region" description="Helical" evidence="5">
    <location>
        <begin position="167"/>
        <end position="186"/>
    </location>
</feature>
<feature type="transmembrane region" description="Helical" evidence="5">
    <location>
        <begin position="342"/>
        <end position="366"/>
    </location>
</feature>
<dbReference type="Proteomes" id="UP000636888">
    <property type="component" value="Unassembled WGS sequence"/>
</dbReference>
<accession>A0A8J7J0T7</accession>
<comment type="subcellular location">
    <subcellularLocation>
        <location evidence="1">Membrane</location>
        <topology evidence="1">Multi-pass membrane protein</topology>
    </subcellularLocation>
</comment>
<feature type="transmembrane region" description="Helical" evidence="5">
    <location>
        <begin position="268"/>
        <end position="292"/>
    </location>
</feature>
<organism evidence="6 7">
    <name type="scientific">Geomesophilobacter sediminis</name>
    <dbReference type="NCBI Taxonomy" id="2798584"/>
    <lineage>
        <taxon>Bacteria</taxon>
        <taxon>Pseudomonadati</taxon>
        <taxon>Thermodesulfobacteriota</taxon>
        <taxon>Desulfuromonadia</taxon>
        <taxon>Geobacterales</taxon>
        <taxon>Geobacteraceae</taxon>
        <taxon>Geomesophilobacter</taxon>
    </lineage>
</organism>
<feature type="transmembrane region" description="Helical" evidence="5">
    <location>
        <begin position="313"/>
        <end position="336"/>
    </location>
</feature>
<dbReference type="RefSeq" id="WP_199382929.1">
    <property type="nucleotide sequence ID" value="NZ_JAEMHM010000004.1"/>
</dbReference>
<feature type="transmembrane region" description="Helical" evidence="5">
    <location>
        <begin position="405"/>
        <end position="429"/>
    </location>
</feature>
<feature type="transmembrane region" description="Helical" evidence="5">
    <location>
        <begin position="64"/>
        <end position="88"/>
    </location>
</feature>
<feature type="transmembrane region" description="Helical" evidence="5">
    <location>
        <begin position="233"/>
        <end position="253"/>
    </location>
</feature>
<dbReference type="GO" id="GO:0016020">
    <property type="term" value="C:membrane"/>
    <property type="evidence" value="ECO:0007669"/>
    <property type="project" value="UniProtKB-SubCell"/>
</dbReference>
<dbReference type="InterPro" id="IPR002797">
    <property type="entry name" value="Polysacc_synth"/>
</dbReference>
<evidence type="ECO:0000313" key="7">
    <source>
        <dbReference type="Proteomes" id="UP000636888"/>
    </source>
</evidence>
<evidence type="ECO:0000256" key="4">
    <source>
        <dbReference type="ARBA" id="ARBA00023136"/>
    </source>
</evidence>
<evidence type="ECO:0000313" key="6">
    <source>
        <dbReference type="EMBL" id="MBJ6724078.1"/>
    </source>
</evidence>
<dbReference type="InterPro" id="IPR052556">
    <property type="entry name" value="PolySynth_Transporter"/>
</dbReference>
<dbReference type="PANTHER" id="PTHR43424:SF1">
    <property type="entry name" value="LOCUS PUTATIVE PROTEIN 1-RELATED"/>
    <property type="match status" value="1"/>
</dbReference>
<feature type="transmembrane region" description="Helical" evidence="5">
    <location>
        <begin position="192"/>
        <end position="213"/>
    </location>
</feature>
<evidence type="ECO:0000256" key="3">
    <source>
        <dbReference type="ARBA" id="ARBA00022989"/>
    </source>
</evidence>
<proteinExistence type="predicted"/>
<dbReference type="CDD" id="cd13128">
    <property type="entry name" value="MATE_Wzx_like"/>
    <property type="match status" value="1"/>
</dbReference>
<dbReference type="PANTHER" id="PTHR43424">
    <property type="entry name" value="LOCUS PUTATIVE PROTEIN 1-RELATED"/>
    <property type="match status" value="1"/>
</dbReference>
<dbReference type="EMBL" id="JAEMHM010000004">
    <property type="protein sequence ID" value="MBJ6724078.1"/>
    <property type="molecule type" value="Genomic_DNA"/>
</dbReference>
<feature type="transmembrane region" description="Helical" evidence="5">
    <location>
        <begin position="136"/>
        <end position="155"/>
    </location>
</feature>
<dbReference type="Pfam" id="PF01943">
    <property type="entry name" value="Polysacc_synt"/>
    <property type="match status" value="1"/>
</dbReference>
<keyword evidence="3 5" id="KW-1133">Transmembrane helix</keyword>
<comment type="caution">
    <text evidence="6">The sequence shown here is derived from an EMBL/GenBank/DDBJ whole genome shotgun (WGS) entry which is preliminary data.</text>
</comment>
<sequence length="446" mass="48422">MNGDLGISRFLPGNVRTRWSESPSFRAVFGNIAWLFFDKVVRMGGGLALGMLLARFLGPTDFGLLAYTGAFVSLFAALAAMGLDSIVVREIVRRPDETDEILGTAFALKLCGAVAAFLLSVATAQLMHPGEGVTRALIAIGALSLTFVSFDVIDFRFQAEVSSRYTVWARCLAFCVAFCVKLYLILVGAPLLAFGWATAGEALCAALAMAGFYRWRNGALRRWRPSRTCARRLLNDSWPLVISGVVIMVYMRIDQVMLGHLSGAREVGIYAVSVAVAEAAYFVPIVMVNTLFPGIVEAHGTSDDLFHRELQRLYNLMALAGYAVAVPVTLLGGWAIRIFYGPAYAAAGPMLTVLVWAGLFVNLGVARSAFLTARNWTRLHLVTVFLGAVINVVLNLLLIPALGGMGAVIASCVAYWFAAHGACFLFAPLRETGWMMTRALLFPRPW</sequence>
<protein>
    <submittedName>
        <fullName evidence="6">Flippase</fullName>
    </submittedName>
</protein>
<evidence type="ECO:0000256" key="1">
    <source>
        <dbReference type="ARBA" id="ARBA00004141"/>
    </source>
</evidence>
<feature type="transmembrane region" description="Helical" evidence="5">
    <location>
        <begin position="100"/>
        <end position="124"/>
    </location>
</feature>
<keyword evidence="7" id="KW-1185">Reference proteome</keyword>
<evidence type="ECO:0000256" key="5">
    <source>
        <dbReference type="SAM" id="Phobius"/>
    </source>
</evidence>
<reference evidence="6" key="1">
    <citation type="submission" date="2020-12" db="EMBL/GenBank/DDBJ databases">
        <title>Geomonas sp. Red875, isolated from river sediment.</title>
        <authorList>
            <person name="Xu Z."/>
            <person name="Zhang Z."/>
            <person name="Masuda Y."/>
            <person name="Itoh H."/>
            <person name="Senoo K."/>
        </authorList>
    </citation>
    <scope>NUCLEOTIDE SEQUENCE</scope>
    <source>
        <strain evidence="6">Red875</strain>
    </source>
</reference>